<dbReference type="EMBL" id="RDQH01000331">
    <property type="protein sequence ID" value="RXI00215.1"/>
    <property type="molecule type" value="Genomic_DNA"/>
</dbReference>
<name>A0A498K2P2_MALDO</name>
<keyword evidence="2" id="KW-1185">Reference proteome</keyword>
<proteinExistence type="predicted"/>
<comment type="caution">
    <text evidence="1">The sequence shown here is derived from an EMBL/GenBank/DDBJ whole genome shotgun (WGS) entry which is preliminary data.</text>
</comment>
<dbReference type="AlphaFoldDB" id="A0A498K2P2"/>
<sequence>MYNGLLEEVCEGSIGEGGLRFKVQKIQGMPLYAFPIFQKSCSWRRFETDLKLGYRDFIQFGISCPEKLGFPGKFFKSFILGVLFCSNMGFCDFGFTNGLKFRFHLPLGT</sequence>
<accession>A0A498K2P2</accession>
<dbReference type="Proteomes" id="UP000290289">
    <property type="component" value="Chromosome 5"/>
</dbReference>
<organism evidence="1 2">
    <name type="scientific">Malus domestica</name>
    <name type="common">Apple</name>
    <name type="synonym">Pyrus malus</name>
    <dbReference type="NCBI Taxonomy" id="3750"/>
    <lineage>
        <taxon>Eukaryota</taxon>
        <taxon>Viridiplantae</taxon>
        <taxon>Streptophyta</taxon>
        <taxon>Embryophyta</taxon>
        <taxon>Tracheophyta</taxon>
        <taxon>Spermatophyta</taxon>
        <taxon>Magnoliopsida</taxon>
        <taxon>eudicotyledons</taxon>
        <taxon>Gunneridae</taxon>
        <taxon>Pentapetalae</taxon>
        <taxon>rosids</taxon>
        <taxon>fabids</taxon>
        <taxon>Rosales</taxon>
        <taxon>Rosaceae</taxon>
        <taxon>Amygdaloideae</taxon>
        <taxon>Maleae</taxon>
        <taxon>Malus</taxon>
    </lineage>
</organism>
<gene>
    <name evidence="1" type="ORF">DVH24_037763</name>
</gene>
<protein>
    <submittedName>
        <fullName evidence="1">Uncharacterized protein</fullName>
    </submittedName>
</protein>
<evidence type="ECO:0000313" key="1">
    <source>
        <dbReference type="EMBL" id="RXI00215.1"/>
    </source>
</evidence>
<evidence type="ECO:0000313" key="2">
    <source>
        <dbReference type="Proteomes" id="UP000290289"/>
    </source>
</evidence>
<reference evidence="1 2" key="1">
    <citation type="submission" date="2018-10" db="EMBL/GenBank/DDBJ databases">
        <title>A high-quality apple genome assembly.</title>
        <authorList>
            <person name="Hu J."/>
        </authorList>
    </citation>
    <scope>NUCLEOTIDE SEQUENCE [LARGE SCALE GENOMIC DNA]</scope>
    <source>
        <strain evidence="2">cv. HFTH1</strain>
        <tissue evidence="1">Young leaf</tissue>
    </source>
</reference>